<keyword evidence="3" id="KW-1185">Reference proteome</keyword>
<dbReference type="Gene3D" id="3.30.70.270">
    <property type="match status" value="1"/>
</dbReference>
<evidence type="ECO:0000313" key="3">
    <source>
        <dbReference type="Proteomes" id="UP000191901"/>
    </source>
</evidence>
<name>A0A1Z3HJG7_9CYAN</name>
<evidence type="ECO:0000259" key="1">
    <source>
        <dbReference type="Pfam" id="PF18182"/>
    </source>
</evidence>
<dbReference type="OrthoDB" id="495461at2"/>
<feature type="domain" description="Minimal CRISPR polymerase" evidence="1">
    <location>
        <begin position="5"/>
        <end position="120"/>
    </location>
</feature>
<reference evidence="2 3" key="1">
    <citation type="journal article" date="2016" name="Biochim. Biophys. Acta">
        <title>Characterization of red-shifted phycobilisomes isolated from the chlorophyll f-containing cyanobacterium Halomicronema hongdechloris.</title>
        <authorList>
            <person name="Li Y."/>
            <person name="Lin Y."/>
            <person name="Garvey C.J."/>
            <person name="Birch D."/>
            <person name="Corkery R.W."/>
            <person name="Loughlin P.C."/>
            <person name="Scheer H."/>
            <person name="Willows R.D."/>
            <person name="Chen M."/>
        </authorList>
    </citation>
    <scope>NUCLEOTIDE SEQUENCE [LARGE SCALE GENOMIC DNA]</scope>
    <source>
        <strain evidence="2 3">C2206</strain>
    </source>
</reference>
<dbReference type="Pfam" id="PF18182">
    <property type="entry name" value="mCpol"/>
    <property type="match status" value="1"/>
</dbReference>
<evidence type="ECO:0000313" key="2">
    <source>
        <dbReference type="EMBL" id="ASC70462.1"/>
    </source>
</evidence>
<dbReference type="RefSeq" id="WP_080813553.1">
    <property type="nucleotide sequence ID" value="NZ_CP021983.2"/>
</dbReference>
<accession>A0A1Z3HJG7</accession>
<dbReference type="InterPro" id="IPR040942">
    <property type="entry name" value="Minimal_Cpol"/>
</dbReference>
<dbReference type="KEGG" id="hhg:XM38_014010"/>
<dbReference type="Proteomes" id="UP000191901">
    <property type="component" value="Chromosome"/>
</dbReference>
<sequence>MTKLYFAADGDDVGHHLEYLMLRNESAKIFEFSKVFHKAMLWLEYELIESCEAEIIFTGGDNILARISKTDDTLNLIEKIRFEFQKKAKSTLSIGLGKTPREAYFALKLAKTSGKNCVRQFRELEDFLDA</sequence>
<dbReference type="EMBL" id="CP021983">
    <property type="protein sequence ID" value="ASC70462.1"/>
    <property type="molecule type" value="Genomic_DNA"/>
</dbReference>
<proteinExistence type="predicted"/>
<dbReference type="AlphaFoldDB" id="A0A1Z3HJG7"/>
<dbReference type="NCBIfam" id="NF033576">
    <property type="entry name" value="mCpol"/>
    <property type="match status" value="1"/>
</dbReference>
<protein>
    <recommendedName>
        <fullName evidence="1">Minimal CRISPR polymerase domain-containing protein</fullName>
    </recommendedName>
</protein>
<dbReference type="InterPro" id="IPR043128">
    <property type="entry name" value="Rev_trsase/Diguanyl_cyclase"/>
</dbReference>
<gene>
    <name evidence="2" type="ORF">XM38_014010</name>
</gene>
<organism evidence="2 3">
    <name type="scientific">Halomicronema hongdechloris C2206</name>
    <dbReference type="NCBI Taxonomy" id="1641165"/>
    <lineage>
        <taxon>Bacteria</taxon>
        <taxon>Bacillati</taxon>
        <taxon>Cyanobacteriota</taxon>
        <taxon>Cyanophyceae</taxon>
        <taxon>Nodosilineales</taxon>
        <taxon>Nodosilineaceae</taxon>
        <taxon>Halomicronema</taxon>
    </lineage>
</organism>